<comment type="caution">
    <text evidence="6">The sequence shown here is derived from an EMBL/GenBank/DDBJ whole genome shotgun (WGS) entry which is preliminary data.</text>
</comment>
<evidence type="ECO:0000256" key="2">
    <source>
        <dbReference type="PROSITE-ProRule" id="PRU00042"/>
    </source>
</evidence>
<dbReference type="GeneID" id="80895610"/>
<proteinExistence type="predicted"/>
<dbReference type="SMART" id="SM00066">
    <property type="entry name" value="GAL4"/>
    <property type="match status" value="1"/>
</dbReference>
<evidence type="ECO:0000313" key="6">
    <source>
        <dbReference type="EMBL" id="KAJ4159553.1"/>
    </source>
</evidence>
<dbReference type="SUPFAM" id="SSF57701">
    <property type="entry name" value="Zn2/Cys6 DNA-binding domain"/>
    <property type="match status" value="1"/>
</dbReference>
<evidence type="ECO:0008006" key="8">
    <source>
        <dbReference type="Google" id="ProtNLM"/>
    </source>
</evidence>
<evidence type="ECO:0000259" key="4">
    <source>
        <dbReference type="PROSITE" id="PS50048"/>
    </source>
</evidence>
<evidence type="ECO:0000256" key="3">
    <source>
        <dbReference type="SAM" id="Phobius"/>
    </source>
</evidence>
<keyword evidence="7" id="KW-1185">Reference proteome</keyword>
<dbReference type="Proteomes" id="UP001144673">
    <property type="component" value="Unassembled WGS sequence"/>
</dbReference>
<dbReference type="PANTHER" id="PTHR36978:SF4">
    <property type="entry name" value="P-LOOP CONTAINING NUCLEOSIDE TRIPHOSPHATE HYDROLASE PROTEIN"/>
    <property type="match status" value="1"/>
</dbReference>
<feature type="domain" description="Zn(2)-C6 fungal-type" evidence="4">
    <location>
        <begin position="44"/>
        <end position="74"/>
    </location>
</feature>
<dbReference type="Pfam" id="PF17784">
    <property type="entry name" value="Sulfotransfer_4"/>
    <property type="match status" value="1"/>
</dbReference>
<dbReference type="Gene3D" id="3.40.50.300">
    <property type="entry name" value="P-loop containing nucleotide triphosphate hydrolases"/>
    <property type="match status" value="1"/>
</dbReference>
<dbReference type="GO" id="GO:0008270">
    <property type="term" value="F:zinc ion binding"/>
    <property type="evidence" value="ECO:0007669"/>
    <property type="project" value="UniProtKB-KW"/>
</dbReference>
<keyword evidence="3" id="KW-0812">Transmembrane</keyword>
<dbReference type="InterPro" id="IPR036864">
    <property type="entry name" value="Zn2-C6_fun-type_DNA-bd_sf"/>
</dbReference>
<name>A0A9W8UN72_AKAMU</name>
<dbReference type="PROSITE" id="PS50157">
    <property type="entry name" value="ZINC_FINGER_C2H2_2"/>
    <property type="match status" value="1"/>
</dbReference>
<feature type="domain" description="C2H2-type" evidence="5">
    <location>
        <begin position="9"/>
        <end position="39"/>
    </location>
</feature>
<feature type="transmembrane region" description="Helical" evidence="3">
    <location>
        <begin position="702"/>
        <end position="719"/>
    </location>
</feature>
<dbReference type="GO" id="GO:0000981">
    <property type="term" value="F:DNA-binding transcription factor activity, RNA polymerase II-specific"/>
    <property type="evidence" value="ECO:0007669"/>
    <property type="project" value="InterPro"/>
</dbReference>
<keyword evidence="2" id="KW-0479">Metal-binding</keyword>
<dbReference type="CDD" id="cd00067">
    <property type="entry name" value="GAL4"/>
    <property type="match status" value="1"/>
</dbReference>
<protein>
    <recommendedName>
        <fullName evidence="8">Zn(2)-C6 fungal-type domain-containing protein</fullName>
    </recommendedName>
</protein>
<dbReference type="SUPFAM" id="SSF52540">
    <property type="entry name" value="P-loop containing nucleoside triphosphate hydrolases"/>
    <property type="match status" value="1"/>
</dbReference>
<accession>A0A9W8UN72</accession>
<sequence length="721" mass="81296">MSAEVAPVLRCALCNKPFDKASTLKRHGYYCRSRTGGSTPRSRSCISCVRMKIKCDNRKPSCSKCTLKGTECRYPAKTGPRPTVSRTSIHGQQTDPVADLLGLGNMATAADADAGYEPVFPSSNEAQGFDVNNYPWDYIDWTSAALASQPWDSPQLGLQSFSPATIEGNAVWHNSSTFTSQKKTTNSSALHMLRSPGFTMPSISYREHTDAGAQRVSLLMLQTLKSYPQMMMRQKTPPPFIHPSLLLGDTNDDLEAWHNCMSLVHMANSKIQGSRKLFWRNVRAECERFCEQHLQLNQWELLAAMQALAAYVIFRLDEAIKNYSDIDTVLLKAVTLISIQLMAVDTTADASSSLDSLWKTWIVEESRRRLCAVFQIIGMLVYFEPAKLCEANGDVVLAPLPAQKQLWEATDVHTWKLQGESEHDMQIDFGLTKNGDLVELQEYKMGLSDRATIQGPYTPIWASKSFSARQLTAQDAILPHGTAQVQILGYKTHHGIEDILGNPWVGIERAVEGTWPDIPDGKSRSRFTRQDWDALWGNEYDIVTDLACPFTDQLITAYPQAKIVIVQRDFDSWWKSYQAAVLDNIFPRRQWLAVWLIRNVLRSRAADAMIKINYGLFGARNLADIKANARKTYDGYYRNIREKIPAERRLEYTMGDGWEPLCSFLGKEVPDVPFPRLNDSAYRNKSQRDGEYMVFLTSAKKLAWLAVAVATIGTALWHLRT</sequence>
<dbReference type="Gene3D" id="4.10.240.10">
    <property type="entry name" value="Zn(2)-C6 fungal-type DNA-binding domain"/>
    <property type="match status" value="1"/>
</dbReference>
<dbReference type="PANTHER" id="PTHR36978">
    <property type="entry name" value="P-LOOP CONTAINING NUCLEOTIDE TRIPHOSPHATE HYDROLASE"/>
    <property type="match status" value="1"/>
</dbReference>
<keyword evidence="3" id="KW-1133">Transmembrane helix</keyword>
<keyword evidence="2" id="KW-0863">Zinc-finger</keyword>
<dbReference type="InterPro" id="IPR040632">
    <property type="entry name" value="Sulfotransfer_4"/>
</dbReference>
<keyword evidence="3" id="KW-0472">Membrane</keyword>
<organism evidence="6 7">
    <name type="scientific">Akanthomyces muscarius</name>
    <name type="common">Entomopathogenic fungus</name>
    <name type="synonym">Lecanicillium muscarium</name>
    <dbReference type="NCBI Taxonomy" id="2231603"/>
    <lineage>
        <taxon>Eukaryota</taxon>
        <taxon>Fungi</taxon>
        <taxon>Dikarya</taxon>
        <taxon>Ascomycota</taxon>
        <taxon>Pezizomycotina</taxon>
        <taxon>Sordariomycetes</taxon>
        <taxon>Hypocreomycetidae</taxon>
        <taxon>Hypocreales</taxon>
        <taxon>Cordycipitaceae</taxon>
        <taxon>Akanthomyces</taxon>
    </lineage>
</organism>
<dbReference type="EMBL" id="JAJHUN010000005">
    <property type="protein sequence ID" value="KAJ4159553.1"/>
    <property type="molecule type" value="Genomic_DNA"/>
</dbReference>
<gene>
    <name evidence="6" type="ORF">LMH87_008451</name>
</gene>
<dbReference type="AlphaFoldDB" id="A0A9W8UN72"/>
<evidence type="ECO:0000313" key="7">
    <source>
        <dbReference type="Proteomes" id="UP001144673"/>
    </source>
</evidence>
<dbReference type="InterPro" id="IPR027417">
    <property type="entry name" value="P-loop_NTPase"/>
</dbReference>
<keyword evidence="2" id="KW-0862">Zinc</keyword>
<evidence type="ECO:0000259" key="5">
    <source>
        <dbReference type="PROSITE" id="PS50157"/>
    </source>
</evidence>
<dbReference type="PROSITE" id="PS50048">
    <property type="entry name" value="ZN2_CY6_FUNGAL_2"/>
    <property type="match status" value="1"/>
</dbReference>
<keyword evidence="1" id="KW-0539">Nucleus</keyword>
<dbReference type="InterPro" id="IPR013087">
    <property type="entry name" value="Znf_C2H2_type"/>
</dbReference>
<dbReference type="RefSeq" id="XP_056057552.1">
    <property type="nucleotide sequence ID" value="XM_056198539.1"/>
</dbReference>
<dbReference type="InterPro" id="IPR001138">
    <property type="entry name" value="Zn2Cys6_DnaBD"/>
</dbReference>
<reference evidence="6" key="1">
    <citation type="journal article" date="2023" name="Access Microbiol">
        <title>De-novo genome assembly for Akanthomyces muscarius, a biocontrol agent of insect agricultural pests.</title>
        <authorList>
            <person name="Erdos Z."/>
            <person name="Studholme D.J."/>
            <person name="Raymond B."/>
            <person name="Sharma M."/>
        </authorList>
    </citation>
    <scope>NUCLEOTIDE SEQUENCE</scope>
    <source>
        <strain evidence="6">Ve6</strain>
    </source>
</reference>
<dbReference type="Pfam" id="PF00172">
    <property type="entry name" value="Zn_clus"/>
    <property type="match status" value="1"/>
</dbReference>
<dbReference type="KEGG" id="amus:LMH87_008451"/>
<evidence type="ECO:0000256" key="1">
    <source>
        <dbReference type="ARBA" id="ARBA00023242"/>
    </source>
</evidence>